<comment type="caution">
    <text evidence="3">The sequence shown here is derived from an EMBL/GenBank/DDBJ whole genome shotgun (WGS) entry which is preliminary data.</text>
</comment>
<dbReference type="Pfam" id="PF14032">
    <property type="entry name" value="PknH_C"/>
    <property type="match status" value="1"/>
</dbReference>
<accession>A0A1E8Q5X0</accession>
<dbReference type="Gene3D" id="3.40.1000.70">
    <property type="entry name" value="PknH-like extracellular domain"/>
    <property type="match status" value="1"/>
</dbReference>
<dbReference type="InterPro" id="IPR038232">
    <property type="entry name" value="PknH-like_Extracell_sf"/>
</dbReference>
<dbReference type="RefSeq" id="WP_070353449.1">
    <property type="nucleotide sequence ID" value="NZ_CP043474.1"/>
</dbReference>
<keyword evidence="1" id="KW-0732">Signal</keyword>
<reference evidence="3 4" key="1">
    <citation type="submission" date="2016-09" db="EMBL/GenBank/DDBJ databases">
        <title>genome sequence of Mycobacterium sp. 739 SCH.</title>
        <authorList>
            <person name="Greninger A.L."/>
            <person name="Qin X."/>
            <person name="Jerome K."/>
            <person name="Vora S."/>
            <person name="Quinn K."/>
        </authorList>
    </citation>
    <scope>NUCLEOTIDE SEQUENCE [LARGE SCALE GENOMIC DNA]</scope>
    <source>
        <strain evidence="3 4">SCH</strain>
    </source>
</reference>
<dbReference type="OrthoDB" id="4761399at2"/>
<dbReference type="Proteomes" id="UP000178953">
    <property type="component" value="Unassembled WGS sequence"/>
</dbReference>
<feature type="domain" description="PknH-like extracellular" evidence="2">
    <location>
        <begin position="36"/>
        <end position="227"/>
    </location>
</feature>
<organism evidence="3 4">
    <name type="scientific">Mycolicibacterium grossiae</name>
    <dbReference type="NCBI Taxonomy" id="1552759"/>
    <lineage>
        <taxon>Bacteria</taxon>
        <taxon>Bacillati</taxon>
        <taxon>Actinomycetota</taxon>
        <taxon>Actinomycetes</taxon>
        <taxon>Mycobacteriales</taxon>
        <taxon>Mycobacteriaceae</taxon>
        <taxon>Mycolicibacterium</taxon>
    </lineage>
</organism>
<evidence type="ECO:0000313" key="3">
    <source>
        <dbReference type="EMBL" id="OFJ53449.1"/>
    </source>
</evidence>
<sequence>MPDLRTVLGCLVVAAALATAGCAQQKSGAAAPPKDVPAAALEPALLSVTELNRVMKTTLTPHPVAQTMNDDRALLPNLNCLGVWQPDQAAIYGEPGSPDGWVTVRHQIMRNPDSDDWTSIVQQSVANYPSADAARAFFDASADRWSKCTNHTVNIQLNDTQMPKWLSGDLSRTAAQLAMPIARGVGPDSRVCQHVLSVYANVIIDVTACQPPTPVVTAASEIAANIQKSLPA</sequence>
<dbReference type="AlphaFoldDB" id="A0A1E8Q5X0"/>
<keyword evidence="4" id="KW-1185">Reference proteome</keyword>
<evidence type="ECO:0000313" key="4">
    <source>
        <dbReference type="Proteomes" id="UP000178953"/>
    </source>
</evidence>
<dbReference type="InterPro" id="IPR026954">
    <property type="entry name" value="PknH-like_Extracell"/>
</dbReference>
<protein>
    <recommendedName>
        <fullName evidence="2">PknH-like extracellular domain-containing protein</fullName>
    </recommendedName>
</protein>
<dbReference type="EMBL" id="MCHX01000025">
    <property type="protein sequence ID" value="OFJ53449.1"/>
    <property type="molecule type" value="Genomic_DNA"/>
</dbReference>
<feature type="chain" id="PRO_5030027103" description="PknH-like extracellular domain-containing protein" evidence="1">
    <location>
        <begin position="26"/>
        <end position="232"/>
    </location>
</feature>
<name>A0A1E8Q5X0_9MYCO</name>
<feature type="signal peptide" evidence="1">
    <location>
        <begin position="1"/>
        <end position="25"/>
    </location>
</feature>
<dbReference type="PROSITE" id="PS51257">
    <property type="entry name" value="PROKAR_LIPOPROTEIN"/>
    <property type="match status" value="1"/>
</dbReference>
<evidence type="ECO:0000256" key="1">
    <source>
        <dbReference type="SAM" id="SignalP"/>
    </source>
</evidence>
<evidence type="ECO:0000259" key="2">
    <source>
        <dbReference type="Pfam" id="PF14032"/>
    </source>
</evidence>
<proteinExistence type="predicted"/>
<gene>
    <name evidence="3" type="ORF">BEL07_12635</name>
</gene>